<protein>
    <submittedName>
        <fullName evidence="2">Uncharacterized protein</fullName>
    </submittedName>
</protein>
<evidence type="ECO:0000256" key="1">
    <source>
        <dbReference type="SAM" id="SignalP"/>
    </source>
</evidence>
<evidence type="ECO:0000313" key="3">
    <source>
        <dbReference type="Proteomes" id="UP001221898"/>
    </source>
</evidence>
<keyword evidence="1" id="KW-0732">Signal</keyword>
<sequence length="66" mass="6898">MFGLCMTVLSVLQCEAPAHAAPSSVSASQALGSRPAASRFTAASWSFKTGPLPREPLFSLLSDGWT</sequence>
<evidence type="ECO:0000313" key="2">
    <source>
        <dbReference type="EMBL" id="KAJ8397052.1"/>
    </source>
</evidence>
<dbReference type="AlphaFoldDB" id="A0AAD7S6T4"/>
<reference evidence="2" key="1">
    <citation type="journal article" date="2023" name="Science">
        <title>Genome structures resolve the early diversification of teleost fishes.</title>
        <authorList>
            <person name="Parey E."/>
            <person name="Louis A."/>
            <person name="Montfort J."/>
            <person name="Bouchez O."/>
            <person name="Roques C."/>
            <person name="Iampietro C."/>
            <person name="Lluch J."/>
            <person name="Castinel A."/>
            <person name="Donnadieu C."/>
            <person name="Desvignes T."/>
            <person name="Floi Bucao C."/>
            <person name="Jouanno E."/>
            <person name="Wen M."/>
            <person name="Mejri S."/>
            <person name="Dirks R."/>
            <person name="Jansen H."/>
            <person name="Henkel C."/>
            <person name="Chen W.J."/>
            <person name="Zahm M."/>
            <person name="Cabau C."/>
            <person name="Klopp C."/>
            <person name="Thompson A.W."/>
            <person name="Robinson-Rechavi M."/>
            <person name="Braasch I."/>
            <person name="Lecointre G."/>
            <person name="Bobe J."/>
            <person name="Postlethwait J.H."/>
            <person name="Berthelot C."/>
            <person name="Roest Crollius H."/>
            <person name="Guiguen Y."/>
        </authorList>
    </citation>
    <scope>NUCLEOTIDE SEQUENCE</scope>
    <source>
        <strain evidence="2">NC1722</strain>
    </source>
</reference>
<dbReference type="Proteomes" id="UP001221898">
    <property type="component" value="Unassembled WGS sequence"/>
</dbReference>
<dbReference type="EMBL" id="JAINUG010000101">
    <property type="protein sequence ID" value="KAJ8397052.1"/>
    <property type="molecule type" value="Genomic_DNA"/>
</dbReference>
<organism evidence="2 3">
    <name type="scientific">Aldrovandia affinis</name>
    <dbReference type="NCBI Taxonomy" id="143900"/>
    <lineage>
        <taxon>Eukaryota</taxon>
        <taxon>Metazoa</taxon>
        <taxon>Chordata</taxon>
        <taxon>Craniata</taxon>
        <taxon>Vertebrata</taxon>
        <taxon>Euteleostomi</taxon>
        <taxon>Actinopterygii</taxon>
        <taxon>Neopterygii</taxon>
        <taxon>Teleostei</taxon>
        <taxon>Notacanthiformes</taxon>
        <taxon>Halosauridae</taxon>
        <taxon>Aldrovandia</taxon>
    </lineage>
</organism>
<keyword evidence="3" id="KW-1185">Reference proteome</keyword>
<comment type="caution">
    <text evidence="2">The sequence shown here is derived from an EMBL/GenBank/DDBJ whole genome shotgun (WGS) entry which is preliminary data.</text>
</comment>
<feature type="signal peptide" evidence="1">
    <location>
        <begin position="1"/>
        <end position="20"/>
    </location>
</feature>
<gene>
    <name evidence="2" type="ORF">AAFF_G00011060</name>
</gene>
<name>A0AAD7S6T4_9TELE</name>
<feature type="chain" id="PRO_5042138269" evidence="1">
    <location>
        <begin position="21"/>
        <end position="66"/>
    </location>
</feature>
<proteinExistence type="predicted"/>
<accession>A0AAD7S6T4</accession>